<accession>A0AAJ2BFA7</accession>
<evidence type="ECO:0000313" key="2">
    <source>
        <dbReference type="Proteomes" id="UP001255601"/>
    </source>
</evidence>
<sequence length="46" mass="4983">MKPKLILFALMLGVLSSCQSVPAERKNSCACLWERMDGISNLGAIS</sequence>
<dbReference type="EMBL" id="JAVIZC010000002">
    <property type="protein sequence ID" value="MDR6101886.1"/>
    <property type="molecule type" value="Genomic_DNA"/>
</dbReference>
<evidence type="ECO:0008006" key="3">
    <source>
        <dbReference type="Google" id="ProtNLM"/>
    </source>
</evidence>
<reference evidence="1" key="1">
    <citation type="submission" date="2023-08" db="EMBL/GenBank/DDBJ databases">
        <title>Functional and genomic diversity of the sorghum phyllosphere microbiome.</title>
        <authorList>
            <person name="Shade A."/>
        </authorList>
    </citation>
    <scope>NUCLEOTIDE SEQUENCE</scope>
    <source>
        <strain evidence="1">SORGH_AS_0974</strain>
    </source>
</reference>
<comment type="caution">
    <text evidence="1">The sequence shown here is derived from an EMBL/GenBank/DDBJ whole genome shotgun (WGS) entry which is preliminary data.</text>
</comment>
<protein>
    <recommendedName>
        <fullName evidence="3">Lipoprotein</fullName>
    </recommendedName>
</protein>
<name>A0AAJ2BFA7_9HYPH</name>
<proteinExistence type="predicted"/>
<gene>
    <name evidence="1" type="ORF">QE369_002083</name>
</gene>
<dbReference type="AlphaFoldDB" id="A0AAJ2BFA7"/>
<dbReference type="Proteomes" id="UP001255601">
    <property type="component" value="Unassembled WGS sequence"/>
</dbReference>
<dbReference type="PROSITE" id="PS51257">
    <property type="entry name" value="PROKAR_LIPOPROTEIN"/>
    <property type="match status" value="1"/>
</dbReference>
<evidence type="ECO:0000313" key="1">
    <source>
        <dbReference type="EMBL" id="MDR6101886.1"/>
    </source>
</evidence>
<organism evidence="1 2">
    <name type="scientific">Agrobacterium larrymoorei</name>
    <dbReference type="NCBI Taxonomy" id="160699"/>
    <lineage>
        <taxon>Bacteria</taxon>
        <taxon>Pseudomonadati</taxon>
        <taxon>Pseudomonadota</taxon>
        <taxon>Alphaproteobacteria</taxon>
        <taxon>Hyphomicrobiales</taxon>
        <taxon>Rhizobiaceae</taxon>
        <taxon>Rhizobium/Agrobacterium group</taxon>
        <taxon>Agrobacterium</taxon>
    </lineage>
</organism>